<keyword evidence="2 4" id="KW-0378">Hydrolase</keyword>
<dbReference type="InterPro" id="IPR004948">
    <property type="entry name" value="Nuc-triphosphatase_THEP1"/>
</dbReference>
<dbReference type="Proteomes" id="UP000249782">
    <property type="component" value="Unassembled WGS sequence"/>
</dbReference>
<evidence type="ECO:0000313" key="6">
    <source>
        <dbReference type="EMBL" id="RAO79256.1"/>
    </source>
</evidence>
<protein>
    <recommendedName>
        <fullName evidence="4">Nucleoside-triphosphatase DPC56_02740</fullName>
        <shortName evidence="4">NTPase</shortName>
        <ecNumber evidence="4">3.6.1.15</ecNumber>
    </recommendedName>
    <alternativeName>
        <fullName evidence="4">Nucleoside triphosphate phosphohydrolase</fullName>
    </alternativeName>
</protein>
<evidence type="ECO:0000313" key="7">
    <source>
        <dbReference type="Proteomes" id="UP000249782"/>
    </source>
</evidence>
<dbReference type="Gene3D" id="3.40.50.300">
    <property type="entry name" value="P-loop containing nucleotide triphosphate hydrolases"/>
    <property type="match status" value="1"/>
</dbReference>
<dbReference type="PANTHER" id="PTHR43146">
    <property type="entry name" value="CANCER-RELATED NUCLEOSIDE-TRIPHOSPHATASE"/>
    <property type="match status" value="1"/>
</dbReference>
<evidence type="ECO:0000256" key="2">
    <source>
        <dbReference type="ARBA" id="ARBA00022801"/>
    </source>
</evidence>
<dbReference type="HAMAP" id="MF_00796">
    <property type="entry name" value="NTPase_1"/>
    <property type="match status" value="1"/>
</dbReference>
<dbReference type="NCBIfam" id="NF010248">
    <property type="entry name" value="PRK13695.1"/>
    <property type="match status" value="1"/>
</dbReference>
<keyword evidence="3 4" id="KW-0067">ATP-binding</keyword>
<dbReference type="AlphaFoldDB" id="A0A328PHW6"/>
<evidence type="ECO:0000256" key="4">
    <source>
        <dbReference type="HAMAP-Rule" id="MF_00796"/>
    </source>
</evidence>
<dbReference type="CDD" id="cd19482">
    <property type="entry name" value="RecA-like_Thep1"/>
    <property type="match status" value="1"/>
</dbReference>
<proteinExistence type="inferred from homology"/>
<reference evidence="6 7" key="1">
    <citation type="submission" date="2018-06" db="EMBL/GenBank/DDBJ databases">
        <title>Draft genome sequence of hyperthermophilic methanogen Methanothermobacter tenebrarum sp. MCM-B 1447.</title>
        <authorList>
            <person name="Pore S.D."/>
            <person name="Dagar S."/>
            <person name="Dhakephalkar P.K."/>
        </authorList>
    </citation>
    <scope>NUCLEOTIDE SEQUENCE [LARGE SCALE GENOMIC DNA]</scope>
    <source>
        <strain evidence="6 7">MCM B 1447</strain>
    </source>
</reference>
<dbReference type="PANTHER" id="PTHR43146:SF1">
    <property type="entry name" value="CANCER-RELATED NUCLEOSIDE-TRIPHOSPHATASE"/>
    <property type="match status" value="1"/>
</dbReference>
<comment type="function">
    <text evidence="4">Has nucleotide phosphatase activity towards ATP, GTP, CTP, TTP and UTP. May hydrolyze nucleoside diphosphates with lower efficiency.</text>
</comment>
<comment type="catalytic activity">
    <reaction evidence="4">
        <text>a ribonucleoside 5'-triphosphate + H2O = a ribonucleoside 5'-diphosphate + phosphate + H(+)</text>
        <dbReference type="Rhea" id="RHEA:23680"/>
        <dbReference type="ChEBI" id="CHEBI:15377"/>
        <dbReference type="ChEBI" id="CHEBI:15378"/>
        <dbReference type="ChEBI" id="CHEBI:43474"/>
        <dbReference type="ChEBI" id="CHEBI:57930"/>
        <dbReference type="ChEBI" id="CHEBI:61557"/>
        <dbReference type="EC" id="3.6.1.15"/>
    </reaction>
</comment>
<dbReference type="Pfam" id="PF03266">
    <property type="entry name" value="NTPase_1"/>
    <property type="match status" value="1"/>
</dbReference>
<organism evidence="6 7">
    <name type="scientific">Methanothermobacter tenebrarum</name>
    <dbReference type="NCBI Taxonomy" id="680118"/>
    <lineage>
        <taxon>Archaea</taxon>
        <taxon>Methanobacteriati</taxon>
        <taxon>Methanobacteriota</taxon>
        <taxon>Methanomada group</taxon>
        <taxon>Methanobacteria</taxon>
        <taxon>Methanobacteriales</taxon>
        <taxon>Methanobacteriaceae</taxon>
        <taxon>Methanothermobacter</taxon>
    </lineage>
</organism>
<dbReference type="InterPro" id="IPR027417">
    <property type="entry name" value="P-loop_NTPase"/>
</dbReference>
<dbReference type="EC" id="3.6.1.15" evidence="4"/>
<evidence type="ECO:0000256" key="1">
    <source>
        <dbReference type="ARBA" id="ARBA00022741"/>
    </source>
</evidence>
<gene>
    <name evidence="6" type="ORF">DPC56_02740</name>
</gene>
<sequence>MNIIITGKPGSGKTTLIKKIKNYLEKKGASIGGIFTPEIREGKKRIGFEIIDIMTNERGILAEKGAPGPRVGSYGVNLETIKRVGIPGIEKAIKSADYIIIDEVAPMELKDPNFLVKVEEAFSSDKTVIAAFHRKLIQNIKDREDVQIFKIDPKNREIVYEEIKSIIEGK</sequence>
<comment type="similarity">
    <text evidence="4">Belongs to the THEP1 NTPase family.</text>
</comment>
<dbReference type="GO" id="GO:0005524">
    <property type="term" value="F:ATP binding"/>
    <property type="evidence" value="ECO:0007669"/>
    <property type="project" value="UniProtKB-UniRule"/>
</dbReference>
<accession>A0A328PHW6</accession>
<evidence type="ECO:0000256" key="3">
    <source>
        <dbReference type="ARBA" id="ARBA00022840"/>
    </source>
</evidence>
<keyword evidence="1 4" id="KW-0547">Nucleotide-binding</keyword>
<evidence type="ECO:0000259" key="5">
    <source>
        <dbReference type="SMART" id="SM00382"/>
    </source>
</evidence>
<dbReference type="SUPFAM" id="SSF52540">
    <property type="entry name" value="P-loop containing nucleoside triphosphate hydrolases"/>
    <property type="match status" value="1"/>
</dbReference>
<name>A0A328PHW6_9EURY</name>
<feature type="binding site" evidence="4">
    <location>
        <begin position="7"/>
        <end position="14"/>
    </location>
    <ligand>
        <name>ATP</name>
        <dbReference type="ChEBI" id="CHEBI:30616"/>
    </ligand>
</feature>
<dbReference type="SMART" id="SM00382">
    <property type="entry name" value="AAA"/>
    <property type="match status" value="1"/>
</dbReference>
<comment type="caution">
    <text evidence="6">The sequence shown here is derived from an EMBL/GenBank/DDBJ whole genome shotgun (WGS) entry which is preliminary data.</text>
</comment>
<dbReference type="OrthoDB" id="52698at2157"/>
<dbReference type="InterPro" id="IPR003593">
    <property type="entry name" value="AAA+_ATPase"/>
</dbReference>
<dbReference type="GO" id="GO:0017111">
    <property type="term" value="F:ribonucleoside triphosphate phosphatase activity"/>
    <property type="evidence" value="ECO:0007669"/>
    <property type="project" value="UniProtKB-UniRule"/>
</dbReference>
<feature type="domain" description="AAA+ ATPase" evidence="5">
    <location>
        <begin position="2"/>
        <end position="152"/>
    </location>
</feature>
<comment type="caution">
    <text evidence="4">Lacks conserved residue(s) required for the propagation of feature annotation.</text>
</comment>
<keyword evidence="7" id="KW-1185">Reference proteome</keyword>
<dbReference type="EMBL" id="QLOE01000003">
    <property type="protein sequence ID" value="RAO79256.1"/>
    <property type="molecule type" value="Genomic_DNA"/>
</dbReference>